<comment type="caution">
    <text evidence="1">The sequence shown here is derived from an EMBL/GenBank/DDBJ whole genome shotgun (WGS) entry which is preliminary data.</text>
</comment>
<accession>A0ABU0AHP2</accession>
<protein>
    <recommendedName>
        <fullName evidence="3">30S ribosomal protein S14</fullName>
    </recommendedName>
</protein>
<evidence type="ECO:0000313" key="1">
    <source>
        <dbReference type="EMBL" id="MDQ0270774.1"/>
    </source>
</evidence>
<evidence type="ECO:0008006" key="3">
    <source>
        <dbReference type="Google" id="ProtNLM"/>
    </source>
</evidence>
<organism evidence="1 2">
    <name type="scientific">Cytobacillus purgationiresistens</name>
    <dbReference type="NCBI Taxonomy" id="863449"/>
    <lineage>
        <taxon>Bacteria</taxon>
        <taxon>Bacillati</taxon>
        <taxon>Bacillota</taxon>
        <taxon>Bacilli</taxon>
        <taxon>Bacillales</taxon>
        <taxon>Bacillaceae</taxon>
        <taxon>Cytobacillus</taxon>
    </lineage>
</organism>
<sequence length="34" mass="3783">MSAKVVSLADIKRKQMIAKYIAFYGTAYDATKAK</sequence>
<proteinExistence type="predicted"/>
<dbReference type="Proteomes" id="UP001238088">
    <property type="component" value="Unassembled WGS sequence"/>
</dbReference>
<keyword evidence="2" id="KW-1185">Reference proteome</keyword>
<evidence type="ECO:0000313" key="2">
    <source>
        <dbReference type="Proteomes" id="UP001238088"/>
    </source>
</evidence>
<reference evidence="1 2" key="1">
    <citation type="submission" date="2023-07" db="EMBL/GenBank/DDBJ databases">
        <title>Genomic Encyclopedia of Type Strains, Phase IV (KMG-IV): sequencing the most valuable type-strain genomes for metagenomic binning, comparative biology and taxonomic classification.</title>
        <authorList>
            <person name="Goeker M."/>
        </authorList>
    </citation>
    <scope>NUCLEOTIDE SEQUENCE [LARGE SCALE GENOMIC DNA]</scope>
    <source>
        <strain evidence="1 2">DSM 23494</strain>
    </source>
</reference>
<dbReference type="EMBL" id="JAUSUB010000010">
    <property type="protein sequence ID" value="MDQ0270774.1"/>
    <property type="molecule type" value="Genomic_DNA"/>
</dbReference>
<gene>
    <name evidence="1" type="ORF">J2S17_002659</name>
</gene>
<name>A0ABU0AHP2_9BACI</name>